<dbReference type="InterPro" id="IPR029063">
    <property type="entry name" value="SAM-dependent_MTases_sf"/>
</dbReference>
<dbReference type="GO" id="GO:0031167">
    <property type="term" value="P:rRNA methylation"/>
    <property type="evidence" value="ECO:0007669"/>
    <property type="project" value="InterPro"/>
</dbReference>
<keyword evidence="1 3" id="KW-0489">Methyltransferase</keyword>
<evidence type="ECO:0000313" key="4">
    <source>
        <dbReference type="Proteomes" id="UP000018227"/>
    </source>
</evidence>
<proteinExistence type="predicted"/>
<dbReference type="SUPFAM" id="SSF53335">
    <property type="entry name" value="S-adenosyl-L-methionine-dependent methyltransferases"/>
    <property type="match status" value="1"/>
</dbReference>
<dbReference type="OrthoDB" id="9803017at2"/>
<keyword evidence="2 3" id="KW-0808">Transferase</keyword>
<dbReference type="GO" id="GO:0008168">
    <property type="term" value="F:methyltransferase activity"/>
    <property type="evidence" value="ECO:0007669"/>
    <property type="project" value="UniProtKB-KW"/>
</dbReference>
<comment type="caution">
    <text evidence="3">The sequence shown here is derived from an EMBL/GenBank/DDBJ whole genome shotgun (WGS) entry which is preliminary data.</text>
</comment>
<dbReference type="Gene3D" id="3.40.50.150">
    <property type="entry name" value="Vaccinia Virus protein VP39"/>
    <property type="match status" value="1"/>
</dbReference>
<gene>
    <name evidence="3" type="ORF">GCWU0000282_000126</name>
</gene>
<dbReference type="PROSITE" id="PS00092">
    <property type="entry name" value="N6_MTASE"/>
    <property type="match status" value="1"/>
</dbReference>
<keyword evidence="4" id="KW-1185">Reference proteome</keyword>
<dbReference type="InterPro" id="IPR002052">
    <property type="entry name" value="DNA_methylase_N6_adenine_CS"/>
</dbReference>
<accession>V2Y740</accession>
<dbReference type="PANTHER" id="PTHR43542:SF1">
    <property type="entry name" value="METHYLTRANSFERASE"/>
    <property type="match status" value="1"/>
</dbReference>
<dbReference type="STRING" id="592026.GCWU0000282_000126"/>
<dbReference type="EMBL" id="ACIL03000002">
    <property type="protein sequence ID" value="ESL04738.1"/>
    <property type="molecule type" value="Genomic_DNA"/>
</dbReference>
<dbReference type="eggNOG" id="COG0742">
    <property type="taxonomic scope" value="Bacteria"/>
</dbReference>
<dbReference type="AlphaFoldDB" id="V2Y740"/>
<dbReference type="GO" id="GO:0003676">
    <property type="term" value="F:nucleic acid binding"/>
    <property type="evidence" value="ECO:0007669"/>
    <property type="project" value="InterPro"/>
</dbReference>
<sequence length="184" mass="20560">MRVIAGSARSVPLITPKGLETRPTSDQIKETLFNMLQGYVEGSNFLDLFAGSGQIGVEALSRGAVFAAFVEKSDEAVNCIKANVDKTKFTDKALVLKMEALSGLRALEIEKKKFDIVFVDPPYNQNLERGILDAIINSKILDEDAIIIVEANKNTDFSYVDDFSLKIVKDKLYKNNRHLFLRKK</sequence>
<dbReference type="InterPro" id="IPR004398">
    <property type="entry name" value="RNA_MeTrfase_RsmD"/>
</dbReference>
<organism evidence="3 4">
    <name type="scientific">Catonella morbi ATCC 51271</name>
    <dbReference type="NCBI Taxonomy" id="592026"/>
    <lineage>
        <taxon>Bacteria</taxon>
        <taxon>Bacillati</taxon>
        <taxon>Bacillota</taxon>
        <taxon>Clostridia</taxon>
        <taxon>Lachnospirales</taxon>
        <taxon>Lachnospiraceae</taxon>
        <taxon>Catonella</taxon>
    </lineage>
</organism>
<dbReference type="PIRSF" id="PIRSF004553">
    <property type="entry name" value="CHP00095"/>
    <property type="match status" value="1"/>
</dbReference>
<protein>
    <submittedName>
        <fullName evidence="3">RNA methyltransferase, RsmD family</fullName>
    </submittedName>
</protein>
<name>V2Y740_9FIRM</name>
<reference evidence="3 4" key="1">
    <citation type="submission" date="2013-06" db="EMBL/GenBank/DDBJ databases">
        <authorList>
            <person name="Weinstock G."/>
            <person name="Sodergren E."/>
            <person name="Clifton S."/>
            <person name="Fulton L."/>
            <person name="Fulton B."/>
            <person name="Courtney L."/>
            <person name="Fronick C."/>
            <person name="Harrison M."/>
            <person name="Strong C."/>
            <person name="Farmer C."/>
            <person name="Delahaunty K."/>
            <person name="Markovic C."/>
            <person name="Hall O."/>
            <person name="Minx P."/>
            <person name="Tomlinson C."/>
            <person name="Mitreva M."/>
            <person name="Nelson J."/>
            <person name="Hou S."/>
            <person name="Wollam A."/>
            <person name="Pepin K.H."/>
            <person name="Johnson M."/>
            <person name="Bhonagiri V."/>
            <person name="Nash W.E."/>
            <person name="Warren W."/>
            <person name="Chinwalla A."/>
            <person name="Mardis E.R."/>
            <person name="Wilson R.K."/>
        </authorList>
    </citation>
    <scope>NUCLEOTIDE SEQUENCE [LARGE SCALE GENOMIC DNA]</scope>
    <source>
        <strain evidence="3 4">ATCC 51271</strain>
    </source>
</reference>
<dbReference type="RefSeq" id="WP_023353030.1">
    <property type="nucleotide sequence ID" value="NZ_KI535366.1"/>
</dbReference>
<evidence type="ECO:0000256" key="1">
    <source>
        <dbReference type="ARBA" id="ARBA00022603"/>
    </source>
</evidence>
<dbReference type="Proteomes" id="UP000018227">
    <property type="component" value="Unassembled WGS sequence"/>
</dbReference>
<evidence type="ECO:0000313" key="3">
    <source>
        <dbReference type="EMBL" id="ESL04738.1"/>
    </source>
</evidence>
<dbReference type="HOGENOM" id="CLU_075826_0_2_9"/>
<dbReference type="NCBIfam" id="TIGR00095">
    <property type="entry name" value="16S rRNA (guanine(966)-N(2))-methyltransferase RsmD"/>
    <property type="match status" value="1"/>
</dbReference>
<dbReference type="Pfam" id="PF03602">
    <property type="entry name" value="Cons_hypoth95"/>
    <property type="match status" value="1"/>
</dbReference>
<evidence type="ECO:0000256" key="2">
    <source>
        <dbReference type="ARBA" id="ARBA00022679"/>
    </source>
</evidence>
<dbReference type="PANTHER" id="PTHR43542">
    <property type="entry name" value="METHYLTRANSFERASE"/>
    <property type="match status" value="1"/>
</dbReference>
<dbReference type="CDD" id="cd02440">
    <property type="entry name" value="AdoMet_MTases"/>
    <property type="match status" value="1"/>
</dbReference>